<feature type="region of interest" description="Disordered" evidence="7">
    <location>
        <begin position="137"/>
        <end position="180"/>
    </location>
</feature>
<dbReference type="Pfam" id="PF04130">
    <property type="entry name" value="GCP_C_terminal"/>
    <property type="match status" value="1"/>
</dbReference>
<name>A0AAV9XBJ6_9PEZI</name>
<evidence type="ECO:0000259" key="9">
    <source>
        <dbReference type="Pfam" id="PF17681"/>
    </source>
</evidence>
<dbReference type="InterPro" id="IPR042241">
    <property type="entry name" value="GCP_C_sf"/>
</dbReference>
<sequence length="877" mass="97310">MLHELFLVLAGHSSPLFTPSLPDNFPLVSPSERALLNDLASLGILHRRIRYSCDLITTHHPSTVARAVACGIVNHLQKFRTQVTDTEKLILNHDDLLVGAYNIVPLAKIVSLFSGWRRVLEYMEGLTKLMLFGGAPRLPTTRNKNPTQGSDDEDEDEDEEDEDEDEEEEDDPEDISDSEAAEFLSHRGIKGVKIIDRLREDMHTGYPSIEELVIELLNTAELAWLRQVSTWVLYGRLPTFGAVDFMIREMATTAEDEEEDFEEAVLSMDFALSKSNVPKFVTAQTASSILFVGRALHQIRKKGGLNKAGAKNSTVIATTTAGMAITSEKALLQEHLNILQDLKSPLSAALFQAAINSIRDSLSRNTLQSLLPTEQILDVLMILREFYLLGRGEFAIGLVEQAEESVRQRMTRPALFKSKTGTSLGAITVKDGEVGNVLKKTWAALYLRQSEEDHDDRLDRAREVLYLSLANKNPSAMGYTPGTGPIKVPLIVKNLDKTVFGDLLLGVPISLGFNLTWPLELFLTPQDLEIYQFLFHYLMAIRRAQMKLQALWQARRNTAVQGVALRGNKEGLKERREKLVMREKGQRMAWATANLCVFFLESLGIYFQGNVIDEGFGELEGIIGVGKAAATVAETVAVPGTPVPGKGFGTALPSSRPGSRRGGGGGAFGSLRGERPKTPGSPMTPTFASPARTRFPLVDPPRPMSSKKPESPVTPRFGTWEEEVEKVANPETLTLAHQRYLRFICQQTFITDTIFTNRLRTLLEMCEVLVTHVTTLMKANEVLDVVEIDDSMEMANELEELNRVCGEIRGVVGGLVRRLHEMDEERDKFEVARKKGEKKGEKEKKVAEGLRAAGVFLGGAGIDKLLMKLDFATLNLN</sequence>
<comment type="similarity">
    <text evidence="2 6">Belongs to the TUBGCP family.</text>
</comment>
<evidence type="ECO:0000256" key="3">
    <source>
        <dbReference type="ARBA" id="ARBA00022490"/>
    </source>
</evidence>
<feature type="domain" description="Gamma tubulin complex component protein N-terminal" evidence="9">
    <location>
        <begin position="2"/>
        <end position="370"/>
    </location>
</feature>
<feature type="compositionally biased region" description="Low complexity" evidence="7">
    <location>
        <begin position="647"/>
        <end position="657"/>
    </location>
</feature>
<comment type="caution">
    <text evidence="10">The sequence shown here is derived from an EMBL/GenBank/DDBJ whole genome shotgun (WGS) entry which is preliminary data.</text>
</comment>
<dbReference type="GO" id="GO:0051011">
    <property type="term" value="F:microtubule minus-end binding"/>
    <property type="evidence" value="ECO:0007669"/>
    <property type="project" value="TreeGrafter"/>
</dbReference>
<evidence type="ECO:0000256" key="2">
    <source>
        <dbReference type="ARBA" id="ARBA00010337"/>
    </source>
</evidence>
<gene>
    <name evidence="10" type="ORF">TWF694_010568</name>
</gene>
<organism evidence="10 11">
    <name type="scientific">Orbilia ellipsospora</name>
    <dbReference type="NCBI Taxonomy" id="2528407"/>
    <lineage>
        <taxon>Eukaryota</taxon>
        <taxon>Fungi</taxon>
        <taxon>Dikarya</taxon>
        <taxon>Ascomycota</taxon>
        <taxon>Pezizomycotina</taxon>
        <taxon>Orbiliomycetes</taxon>
        <taxon>Orbiliales</taxon>
        <taxon>Orbiliaceae</taxon>
        <taxon>Orbilia</taxon>
    </lineage>
</organism>
<evidence type="ECO:0000313" key="11">
    <source>
        <dbReference type="Proteomes" id="UP001365542"/>
    </source>
</evidence>
<keyword evidence="5 6" id="KW-0206">Cytoskeleton</keyword>
<dbReference type="AlphaFoldDB" id="A0AAV9XBJ6"/>
<dbReference type="GO" id="GO:0005874">
    <property type="term" value="C:microtubule"/>
    <property type="evidence" value="ECO:0007669"/>
    <property type="project" value="UniProtKB-KW"/>
</dbReference>
<dbReference type="Gene3D" id="1.20.120.1900">
    <property type="entry name" value="Gamma-tubulin complex, C-terminal domain"/>
    <property type="match status" value="1"/>
</dbReference>
<keyword evidence="3 6" id="KW-0963">Cytoplasm</keyword>
<dbReference type="InterPro" id="IPR007259">
    <property type="entry name" value="GCP"/>
</dbReference>
<dbReference type="PANTHER" id="PTHR19302:SF27">
    <property type="entry name" value="GAMMA-TUBULIN COMPLEX COMPONENT 4"/>
    <property type="match status" value="1"/>
</dbReference>
<feature type="compositionally biased region" description="Polar residues" evidence="7">
    <location>
        <begin position="140"/>
        <end position="149"/>
    </location>
</feature>
<dbReference type="InterPro" id="IPR040457">
    <property type="entry name" value="GCP_C"/>
</dbReference>
<evidence type="ECO:0000256" key="5">
    <source>
        <dbReference type="ARBA" id="ARBA00023212"/>
    </source>
</evidence>
<accession>A0AAV9XBJ6</accession>
<dbReference type="GO" id="GO:0044732">
    <property type="term" value="C:mitotic spindle pole body"/>
    <property type="evidence" value="ECO:0007669"/>
    <property type="project" value="TreeGrafter"/>
</dbReference>
<dbReference type="Pfam" id="PF17681">
    <property type="entry name" value="GCP_N_terminal"/>
    <property type="match status" value="1"/>
</dbReference>
<evidence type="ECO:0000256" key="1">
    <source>
        <dbReference type="ARBA" id="ARBA00004267"/>
    </source>
</evidence>
<dbReference type="GO" id="GO:0007020">
    <property type="term" value="P:microtubule nucleation"/>
    <property type="evidence" value="ECO:0007669"/>
    <property type="project" value="InterPro"/>
</dbReference>
<dbReference type="GO" id="GO:0051225">
    <property type="term" value="P:spindle assembly"/>
    <property type="evidence" value="ECO:0007669"/>
    <property type="project" value="TreeGrafter"/>
</dbReference>
<dbReference type="InterPro" id="IPR041470">
    <property type="entry name" value="GCP_N"/>
</dbReference>
<protein>
    <recommendedName>
        <fullName evidence="6">Spindle pole body component</fullName>
    </recommendedName>
</protein>
<dbReference type="GO" id="GO:0031122">
    <property type="term" value="P:cytoplasmic microtubule organization"/>
    <property type="evidence" value="ECO:0007669"/>
    <property type="project" value="TreeGrafter"/>
</dbReference>
<feature type="domain" description="Gamma tubulin complex component C-terminal" evidence="8">
    <location>
        <begin position="378"/>
        <end position="621"/>
    </location>
</feature>
<dbReference type="PANTHER" id="PTHR19302">
    <property type="entry name" value="GAMMA TUBULIN COMPLEX PROTEIN"/>
    <property type="match status" value="1"/>
</dbReference>
<dbReference type="GO" id="GO:0043015">
    <property type="term" value="F:gamma-tubulin binding"/>
    <property type="evidence" value="ECO:0007669"/>
    <property type="project" value="InterPro"/>
</dbReference>
<dbReference type="GO" id="GO:0000930">
    <property type="term" value="C:gamma-tubulin complex"/>
    <property type="evidence" value="ECO:0007669"/>
    <property type="project" value="TreeGrafter"/>
</dbReference>
<evidence type="ECO:0000256" key="4">
    <source>
        <dbReference type="ARBA" id="ARBA00022701"/>
    </source>
</evidence>
<comment type="subcellular location">
    <subcellularLocation>
        <location evidence="1 6">Cytoplasm</location>
        <location evidence="1 6">Cytoskeleton</location>
        <location evidence="1 6">Microtubule organizing center</location>
    </subcellularLocation>
</comment>
<evidence type="ECO:0000313" key="10">
    <source>
        <dbReference type="EMBL" id="KAK6539021.1"/>
    </source>
</evidence>
<keyword evidence="4 6" id="KW-0493">Microtubule</keyword>
<proteinExistence type="inferred from homology"/>
<evidence type="ECO:0000256" key="6">
    <source>
        <dbReference type="RuleBase" id="RU363050"/>
    </source>
</evidence>
<dbReference type="GO" id="GO:0000278">
    <property type="term" value="P:mitotic cell cycle"/>
    <property type="evidence" value="ECO:0007669"/>
    <property type="project" value="TreeGrafter"/>
</dbReference>
<reference evidence="10 11" key="1">
    <citation type="submission" date="2019-10" db="EMBL/GenBank/DDBJ databases">
        <authorList>
            <person name="Palmer J.M."/>
        </authorList>
    </citation>
    <scope>NUCLEOTIDE SEQUENCE [LARGE SCALE GENOMIC DNA]</scope>
    <source>
        <strain evidence="10 11">TWF694</strain>
    </source>
</reference>
<feature type="compositionally biased region" description="Acidic residues" evidence="7">
    <location>
        <begin position="150"/>
        <end position="180"/>
    </location>
</feature>
<dbReference type="Proteomes" id="UP001365542">
    <property type="component" value="Unassembled WGS sequence"/>
</dbReference>
<evidence type="ECO:0000256" key="7">
    <source>
        <dbReference type="SAM" id="MobiDB-lite"/>
    </source>
</evidence>
<evidence type="ECO:0000259" key="8">
    <source>
        <dbReference type="Pfam" id="PF04130"/>
    </source>
</evidence>
<dbReference type="EMBL" id="JAVHJO010000007">
    <property type="protein sequence ID" value="KAK6539021.1"/>
    <property type="molecule type" value="Genomic_DNA"/>
</dbReference>
<dbReference type="GO" id="GO:0051321">
    <property type="term" value="P:meiotic cell cycle"/>
    <property type="evidence" value="ECO:0007669"/>
    <property type="project" value="TreeGrafter"/>
</dbReference>
<dbReference type="GO" id="GO:0000922">
    <property type="term" value="C:spindle pole"/>
    <property type="evidence" value="ECO:0007669"/>
    <property type="project" value="InterPro"/>
</dbReference>
<keyword evidence="11" id="KW-1185">Reference proteome</keyword>
<feature type="region of interest" description="Disordered" evidence="7">
    <location>
        <begin position="647"/>
        <end position="717"/>
    </location>
</feature>